<reference evidence="2" key="1">
    <citation type="submission" date="2014-01" db="EMBL/GenBank/DDBJ databases">
        <title>The Genome Sequence of Anopheles farauti FAR1 (V2).</title>
        <authorList>
            <consortium name="The Broad Institute Genomics Platform"/>
            <person name="Neafsey D.E."/>
            <person name="Besansky N."/>
            <person name="Howell P."/>
            <person name="Walton C."/>
            <person name="Young S.K."/>
            <person name="Zeng Q."/>
            <person name="Gargeya S."/>
            <person name="Fitzgerald M."/>
            <person name="Haas B."/>
            <person name="Abouelleil A."/>
            <person name="Allen A.W."/>
            <person name="Alvarado L."/>
            <person name="Arachchi H.M."/>
            <person name="Berlin A.M."/>
            <person name="Chapman S.B."/>
            <person name="Gainer-Dewar J."/>
            <person name="Goldberg J."/>
            <person name="Griggs A."/>
            <person name="Gujja S."/>
            <person name="Hansen M."/>
            <person name="Howarth C."/>
            <person name="Imamovic A."/>
            <person name="Ireland A."/>
            <person name="Larimer J."/>
            <person name="McCowan C."/>
            <person name="Murphy C."/>
            <person name="Pearson M."/>
            <person name="Poon T.W."/>
            <person name="Priest M."/>
            <person name="Roberts A."/>
            <person name="Saif S."/>
            <person name="Shea T."/>
            <person name="Sisk P."/>
            <person name="Sykes S."/>
            <person name="Wortman J."/>
            <person name="Nusbaum C."/>
            <person name="Birren B."/>
        </authorList>
    </citation>
    <scope>NUCLEOTIDE SEQUENCE [LARGE SCALE GENOMIC DNA]</scope>
    <source>
        <strain evidence="2">FAR1</strain>
    </source>
</reference>
<reference evidence="1" key="2">
    <citation type="submission" date="2020-05" db="UniProtKB">
        <authorList>
            <consortium name="EnsemblMetazoa"/>
        </authorList>
    </citation>
    <scope>IDENTIFICATION</scope>
    <source>
        <strain evidence="1">FAR1</strain>
    </source>
</reference>
<dbReference type="EnsemblMetazoa" id="AFAF012089-RA">
    <property type="protein sequence ID" value="AFAF012089-PA"/>
    <property type="gene ID" value="AFAF012089"/>
</dbReference>
<protein>
    <submittedName>
        <fullName evidence="1">Uncharacterized protein</fullName>
    </submittedName>
</protein>
<name>A0A182QKJ5_9DIPT</name>
<keyword evidence="2" id="KW-1185">Reference proteome</keyword>
<evidence type="ECO:0000313" key="2">
    <source>
        <dbReference type="Proteomes" id="UP000075886"/>
    </source>
</evidence>
<organism evidence="1 2">
    <name type="scientific">Anopheles farauti</name>
    <dbReference type="NCBI Taxonomy" id="69004"/>
    <lineage>
        <taxon>Eukaryota</taxon>
        <taxon>Metazoa</taxon>
        <taxon>Ecdysozoa</taxon>
        <taxon>Arthropoda</taxon>
        <taxon>Hexapoda</taxon>
        <taxon>Insecta</taxon>
        <taxon>Pterygota</taxon>
        <taxon>Neoptera</taxon>
        <taxon>Endopterygota</taxon>
        <taxon>Diptera</taxon>
        <taxon>Nematocera</taxon>
        <taxon>Culicoidea</taxon>
        <taxon>Culicidae</taxon>
        <taxon>Anophelinae</taxon>
        <taxon>Anopheles</taxon>
    </lineage>
</organism>
<sequence>MSITRSIDVAMAMKFRLFIAGITKKSRYFGSVPMLREVAEVLERTLSINEVDAGTQAAEVESGGARPMKARASVVQRCTIETQTEAGGFSTQTKKGRVPKERAATKEINQQVAKQPKKLIALRRPRLRRPKARLSVIKISAVGEVESNIVRTRRAGDEALLLNVKKGADVRELLASFRSKLEGKTTVTTMEPMVTVECRDLDQDATPDQVARAMLEQHQVEVSSSAVLFRRGRDLGTTVAVFPGTVCRWY</sequence>
<accession>A0A182QKJ5</accession>
<evidence type="ECO:0000313" key="1">
    <source>
        <dbReference type="EnsemblMetazoa" id="AFAF012089-PA"/>
    </source>
</evidence>
<dbReference type="AlphaFoldDB" id="A0A182QKJ5"/>
<dbReference type="Proteomes" id="UP000075886">
    <property type="component" value="Unassembled WGS sequence"/>
</dbReference>
<proteinExistence type="predicted"/>
<dbReference type="VEuPathDB" id="VectorBase:AFAF012089"/>
<dbReference type="EMBL" id="AXCN02002404">
    <property type="status" value="NOT_ANNOTATED_CDS"/>
    <property type="molecule type" value="Genomic_DNA"/>
</dbReference>